<gene>
    <name evidence="1" type="ORF">HMPREF6485_0387</name>
</gene>
<dbReference type="Pfam" id="PF07610">
    <property type="entry name" value="DUF1573"/>
    <property type="match status" value="1"/>
</dbReference>
<dbReference type="Proteomes" id="UP000003112">
    <property type="component" value="Unassembled WGS sequence"/>
</dbReference>
<sequence>MIKDENWEWKFIFKEKKKILLHQYKDTITTFFDYYNYTDKVQLIDTIKTSCGCTKVRYPHKPIRVGEKGKIFISIDVTNDSGYFGKTIAVYFHEQKPIMLRVLGKKEYRETRIDN</sequence>
<dbReference type="AlphaFoldDB" id="E6K464"/>
<dbReference type="RefSeq" id="WP_004344244.1">
    <property type="nucleotide sequence ID" value="NZ_GL586311.1"/>
</dbReference>
<name>E6K464_9BACT</name>
<evidence type="ECO:0008006" key="3">
    <source>
        <dbReference type="Google" id="ProtNLM"/>
    </source>
</evidence>
<dbReference type="GeneID" id="93535348"/>
<accession>E6K464</accession>
<dbReference type="EMBL" id="AEPD01000010">
    <property type="protein sequence ID" value="EFU31613.1"/>
    <property type="molecule type" value="Genomic_DNA"/>
</dbReference>
<protein>
    <recommendedName>
        <fullName evidence="3">DUF1573 domain-containing protein</fullName>
    </recommendedName>
</protein>
<keyword evidence="2" id="KW-1185">Reference proteome</keyword>
<evidence type="ECO:0000313" key="1">
    <source>
        <dbReference type="EMBL" id="EFU31613.1"/>
    </source>
</evidence>
<dbReference type="HOGENOM" id="CLU_2106764_0_0_10"/>
<dbReference type="InterPro" id="IPR011467">
    <property type="entry name" value="DUF1573"/>
</dbReference>
<organism evidence="1 2">
    <name type="scientific">Segatella buccae ATCC 33574</name>
    <dbReference type="NCBI Taxonomy" id="873513"/>
    <lineage>
        <taxon>Bacteria</taxon>
        <taxon>Pseudomonadati</taxon>
        <taxon>Bacteroidota</taxon>
        <taxon>Bacteroidia</taxon>
        <taxon>Bacteroidales</taxon>
        <taxon>Prevotellaceae</taxon>
        <taxon>Segatella</taxon>
    </lineage>
</organism>
<reference evidence="1 2" key="1">
    <citation type="submission" date="2010-10" db="EMBL/GenBank/DDBJ databases">
        <authorList>
            <person name="Muzny D."/>
            <person name="Qin X."/>
            <person name="Deng J."/>
            <person name="Jiang H."/>
            <person name="Liu Y."/>
            <person name="Qu J."/>
            <person name="Song X.-Z."/>
            <person name="Zhang L."/>
            <person name="Thornton R."/>
            <person name="Coyle M."/>
            <person name="Francisco L."/>
            <person name="Jackson L."/>
            <person name="Javaid M."/>
            <person name="Korchina V."/>
            <person name="Kovar C."/>
            <person name="Mata R."/>
            <person name="Mathew T."/>
            <person name="Ngo R."/>
            <person name="Nguyen L."/>
            <person name="Nguyen N."/>
            <person name="Okwuonu G."/>
            <person name="Ongeri F."/>
            <person name="Pham C."/>
            <person name="Simmons D."/>
            <person name="Wilczek-Boney K."/>
            <person name="Hale W."/>
            <person name="Jakkamsetti A."/>
            <person name="Pham P."/>
            <person name="Ruth R."/>
            <person name="San Lucas F."/>
            <person name="Warren J."/>
            <person name="Zhang J."/>
            <person name="Zhao Z."/>
            <person name="Zhou C."/>
            <person name="Zhu D."/>
            <person name="Lee S."/>
            <person name="Bess C."/>
            <person name="Blankenburg K."/>
            <person name="Forbes L."/>
            <person name="Fu Q."/>
            <person name="Gubbala S."/>
            <person name="Hirani K."/>
            <person name="Jayaseelan J.C."/>
            <person name="Lara F."/>
            <person name="Munidasa M."/>
            <person name="Palculict T."/>
            <person name="Patil S."/>
            <person name="Pu L.-L."/>
            <person name="Saada N."/>
            <person name="Tang L."/>
            <person name="Weissenberger G."/>
            <person name="Zhu Y."/>
            <person name="Hemphill L."/>
            <person name="Shang Y."/>
            <person name="Youmans B."/>
            <person name="Ayvaz T."/>
            <person name="Ross M."/>
            <person name="Santibanez J."/>
            <person name="Aqrawi P."/>
            <person name="Gross S."/>
            <person name="Joshi V."/>
            <person name="Fowler G."/>
            <person name="Nazareth L."/>
            <person name="Reid J."/>
            <person name="Worley K."/>
            <person name="Petrosino J."/>
            <person name="Highlander S."/>
            <person name="Gibbs R."/>
        </authorList>
    </citation>
    <scope>NUCLEOTIDE SEQUENCE [LARGE SCALE GENOMIC DNA]</scope>
    <source>
        <strain evidence="1 2">ATCC 33574</strain>
    </source>
</reference>
<comment type="caution">
    <text evidence="1">The sequence shown here is derived from an EMBL/GenBank/DDBJ whole genome shotgun (WGS) entry which is preliminary data.</text>
</comment>
<evidence type="ECO:0000313" key="2">
    <source>
        <dbReference type="Proteomes" id="UP000003112"/>
    </source>
</evidence>
<proteinExistence type="predicted"/>